<evidence type="ECO:0000313" key="3">
    <source>
        <dbReference type="Proteomes" id="UP001521785"/>
    </source>
</evidence>
<reference evidence="2 3" key="1">
    <citation type="submission" date="2024-02" db="EMBL/GenBank/DDBJ databases">
        <title>De novo assembly and annotation of 12 fungi associated with fruit tree decline syndrome in Ontario, Canada.</title>
        <authorList>
            <person name="Sulman M."/>
            <person name="Ellouze W."/>
            <person name="Ilyukhin E."/>
        </authorList>
    </citation>
    <scope>NUCLEOTIDE SEQUENCE [LARGE SCALE GENOMIC DNA]</scope>
    <source>
        <strain evidence="2 3">M42-189</strain>
    </source>
</reference>
<feature type="domain" description="AB hydrolase-1" evidence="1">
    <location>
        <begin position="11"/>
        <end position="239"/>
    </location>
</feature>
<dbReference type="Pfam" id="PF00561">
    <property type="entry name" value="Abhydrolase_1"/>
    <property type="match status" value="1"/>
</dbReference>
<keyword evidence="3" id="KW-1185">Reference proteome</keyword>
<dbReference type="PRINTS" id="PR00111">
    <property type="entry name" value="ABHYDROLASE"/>
</dbReference>
<dbReference type="InterPro" id="IPR000073">
    <property type="entry name" value="AB_hydrolase_1"/>
</dbReference>
<comment type="caution">
    <text evidence="2">The sequence shown here is derived from an EMBL/GenBank/DDBJ whole genome shotgun (WGS) entry which is preliminary data.</text>
</comment>
<sequence>MAQQSTTADMHGFPDRETTFNDFQVPMLSQRYTVITPTLRGYPPSSVPLNVESYSSSNFVSDLEAIMDYENATRATFIAHDVGGGIAQFFAFTHPRRVEALILMNAPIIPTFQQLLSSDSEAQQYARYTIPYYTYEPGQPKNISTLVEPIRNITYRASIASYLNASPISGMLHFYNLNYPGPPYGQHFNVSGLVQKVPTMLIWGSEDPYFSPKIIDGLQDWFSKGIRLVTIPKAGHWVFRDAWQRCNEEILSFLQIAGKM</sequence>
<dbReference type="InterPro" id="IPR029058">
    <property type="entry name" value="AB_hydrolase_fold"/>
</dbReference>
<dbReference type="InterPro" id="IPR050266">
    <property type="entry name" value="AB_hydrolase_sf"/>
</dbReference>
<dbReference type="Gene3D" id="3.40.50.1820">
    <property type="entry name" value="alpha/beta hydrolase"/>
    <property type="match status" value="1"/>
</dbReference>
<evidence type="ECO:0000259" key="1">
    <source>
        <dbReference type="Pfam" id="PF00561"/>
    </source>
</evidence>
<dbReference type="Proteomes" id="UP001521785">
    <property type="component" value="Unassembled WGS sequence"/>
</dbReference>
<dbReference type="SUPFAM" id="SSF53474">
    <property type="entry name" value="alpha/beta-Hydrolases"/>
    <property type="match status" value="1"/>
</dbReference>
<name>A0ABR3RNY8_9PLEO</name>
<evidence type="ECO:0000313" key="2">
    <source>
        <dbReference type="EMBL" id="KAL1606143.1"/>
    </source>
</evidence>
<proteinExistence type="predicted"/>
<accession>A0ABR3RNY8</accession>
<dbReference type="PANTHER" id="PTHR43798">
    <property type="entry name" value="MONOACYLGLYCEROL LIPASE"/>
    <property type="match status" value="1"/>
</dbReference>
<dbReference type="PANTHER" id="PTHR43798:SF33">
    <property type="entry name" value="HYDROLASE, PUTATIVE (AFU_ORTHOLOGUE AFUA_2G14860)-RELATED"/>
    <property type="match status" value="1"/>
</dbReference>
<dbReference type="PRINTS" id="PR00412">
    <property type="entry name" value="EPOXHYDRLASE"/>
</dbReference>
<gene>
    <name evidence="2" type="ORF">SLS60_003544</name>
</gene>
<protein>
    <recommendedName>
        <fullName evidence="1">AB hydrolase-1 domain-containing protein</fullName>
    </recommendedName>
</protein>
<organism evidence="2 3">
    <name type="scientific">Paraconiothyrium brasiliense</name>
    <dbReference type="NCBI Taxonomy" id="300254"/>
    <lineage>
        <taxon>Eukaryota</taxon>
        <taxon>Fungi</taxon>
        <taxon>Dikarya</taxon>
        <taxon>Ascomycota</taxon>
        <taxon>Pezizomycotina</taxon>
        <taxon>Dothideomycetes</taxon>
        <taxon>Pleosporomycetidae</taxon>
        <taxon>Pleosporales</taxon>
        <taxon>Massarineae</taxon>
        <taxon>Didymosphaeriaceae</taxon>
        <taxon>Paraconiothyrium</taxon>
    </lineage>
</organism>
<dbReference type="InterPro" id="IPR000639">
    <property type="entry name" value="Epox_hydrolase-like"/>
</dbReference>
<dbReference type="EMBL" id="JAKJXO020000004">
    <property type="protein sequence ID" value="KAL1606143.1"/>
    <property type="molecule type" value="Genomic_DNA"/>
</dbReference>